<accession>A0A067Z2G5</accession>
<reference evidence="1 2" key="1">
    <citation type="journal article" date="2015" name="Appl. Microbiol. Biotechnol.">
        <title>The consequence of an additional NADH dehydrogenase paralog on the growth of Gluconobacter oxydans DSM3504.</title>
        <authorList>
            <person name="Kostner D."/>
            <person name="Luchterhand B."/>
            <person name="Junker A."/>
            <person name="Volland S."/>
            <person name="Daniel R."/>
            <person name="Buchs J."/>
            <person name="Liebl W."/>
            <person name="Ehrenreich A."/>
        </authorList>
    </citation>
    <scope>NUCLEOTIDE SEQUENCE [LARGE SCALE GENOMIC DNA]</scope>
    <source>
        <strain evidence="1">DSM 3504</strain>
    </source>
</reference>
<evidence type="ECO:0000313" key="2">
    <source>
        <dbReference type="Proteomes" id="UP000031656"/>
    </source>
</evidence>
<gene>
    <name evidence="1" type="ORF">GLS_c13140</name>
</gene>
<evidence type="ECO:0000313" key="1">
    <source>
        <dbReference type="EMBL" id="AHK71211.1"/>
    </source>
</evidence>
<dbReference type="Proteomes" id="UP000031656">
    <property type="component" value="Chromosome"/>
</dbReference>
<dbReference type="AlphaFoldDB" id="A0A067Z2G5"/>
<sequence>MAVFNTYPKLESLTGEEVLVLADASGTRTVTATVAQVTEAPVSVSASGQFYADKGAQVKRFADRLLVGVAAENPALSDRASSSEHDWLSETMAATSIGPWALQDAQCASVAQFGNSAFVAGSRTSDAVSGSSVLGFQPSSIGVASWGISDDTSNPTTTTAYAYYGEAWRMAGVDYQPTFGMELEAVNFGGLAVGQSTPYAPNVGGGVYGIQLGAGGGQTSGTSDAAAGIVFVSNPNSWQTGIVFGAQSLTGTDGKDSGYASAVSLARNHAVEWHTPETVSGVAGANVGAFVRSTVTERTSGTRQEFTNDGILFGNIEGETLFSIAGMASPTNALQVQAGSGTQAAGLYVQEGTGGSGNLGLFPASGGELQITSPVTGAGGTMPTVADGGFLHINVNGADYRIPLMSPSQAGG</sequence>
<protein>
    <submittedName>
        <fullName evidence="1">Uncharacterized protein</fullName>
    </submittedName>
</protein>
<proteinExistence type="predicted"/>
<dbReference type="GeneID" id="56905542"/>
<dbReference type="RefSeq" id="WP_041111640.1">
    <property type="nucleotide sequence ID" value="NZ_CP004373.1"/>
</dbReference>
<dbReference type="KEGG" id="goy:GLS_c13140"/>
<name>A0A067Z2G5_GLUOY</name>
<organism evidence="1 2">
    <name type="scientific">Gluconobacter oxydans DSM 3504</name>
    <dbReference type="NCBI Taxonomy" id="1288313"/>
    <lineage>
        <taxon>Bacteria</taxon>
        <taxon>Pseudomonadati</taxon>
        <taxon>Pseudomonadota</taxon>
        <taxon>Alphaproteobacteria</taxon>
        <taxon>Acetobacterales</taxon>
        <taxon>Acetobacteraceae</taxon>
        <taxon>Gluconobacter</taxon>
    </lineage>
</organism>
<dbReference type="HOGENOM" id="CLU_666926_0_0_5"/>
<dbReference type="EMBL" id="CP004373">
    <property type="protein sequence ID" value="AHK71211.1"/>
    <property type="molecule type" value="Genomic_DNA"/>
</dbReference>